<evidence type="ECO:0000313" key="2">
    <source>
        <dbReference type="Proteomes" id="UP001500166"/>
    </source>
</evidence>
<name>A0ABN2XLP5_9MICC</name>
<evidence type="ECO:0000313" key="1">
    <source>
        <dbReference type="EMBL" id="GAA2113760.1"/>
    </source>
</evidence>
<protein>
    <submittedName>
        <fullName evidence="1">Uncharacterized protein</fullName>
    </submittedName>
</protein>
<organism evidence="1 2">
    <name type="scientific">Kocuria atrinae</name>
    <dbReference type="NCBI Taxonomy" id="592377"/>
    <lineage>
        <taxon>Bacteria</taxon>
        <taxon>Bacillati</taxon>
        <taxon>Actinomycetota</taxon>
        <taxon>Actinomycetes</taxon>
        <taxon>Micrococcales</taxon>
        <taxon>Micrococcaceae</taxon>
        <taxon>Kocuria</taxon>
    </lineage>
</organism>
<accession>A0ABN2XLP5</accession>
<reference evidence="1 2" key="1">
    <citation type="journal article" date="2019" name="Int. J. Syst. Evol. Microbiol.">
        <title>The Global Catalogue of Microorganisms (GCM) 10K type strain sequencing project: providing services to taxonomists for standard genome sequencing and annotation.</title>
        <authorList>
            <consortium name="The Broad Institute Genomics Platform"/>
            <consortium name="The Broad Institute Genome Sequencing Center for Infectious Disease"/>
            <person name="Wu L."/>
            <person name="Ma J."/>
        </authorList>
    </citation>
    <scope>NUCLEOTIDE SEQUENCE [LARGE SCALE GENOMIC DNA]</scope>
    <source>
        <strain evidence="1 2">JCM 15914</strain>
    </source>
</reference>
<sequence>MVLRVPDPLITGGLEALGQGGGVPHALSYRSILDNGNQVQGGQVHARILGCYHDVVLSPAVHWVISVDAITRVSPEHVRHVRIAL</sequence>
<dbReference type="Proteomes" id="UP001500166">
    <property type="component" value="Unassembled WGS sequence"/>
</dbReference>
<dbReference type="EMBL" id="BAAAQA010000011">
    <property type="protein sequence ID" value="GAA2113760.1"/>
    <property type="molecule type" value="Genomic_DNA"/>
</dbReference>
<gene>
    <name evidence="1" type="ORF">GCM10009824_10560</name>
</gene>
<comment type="caution">
    <text evidence="1">The sequence shown here is derived from an EMBL/GenBank/DDBJ whole genome shotgun (WGS) entry which is preliminary data.</text>
</comment>
<proteinExistence type="predicted"/>
<keyword evidence="2" id="KW-1185">Reference proteome</keyword>